<dbReference type="AlphaFoldDB" id="A0A1H6Y2W9"/>
<keyword evidence="4" id="KW-1185">Reference proteome</keyword>
<dbReference type="EMBL" id="FNZK01000006">
    <property type="protein sequence ID" value="SEJ35658.1"/>
    <property type="molecule type" value="Genomic_DNA"/>
</dbReference>
<reference evidence="3 4" key="1">
    <citation type="submission" date="2016-10" db="EMBL/GenBank/DDBJ databases">
        <authorList>
            <person name="de Groot N.N."/>
        </authorList>
    </citation>
    <scope>NUCLEOTIDE SEQUENCE [LARGE SCALE GENOMIC DNA]</scope>
    <source>
        <strain evidence="3 4">DSM 2179</strain>
    </source>
</reference>
<feature type="transmembrane region" description="Helical" evidence="1">
    <location>
        <begin position="49"/>
        <end position="67"/>
    </location>
</feature>
<sequence>MNNVEIKITGTLSFNNVLNFSIFSSFTRHFFSVLFLLAMVMSYGSNQHGPFYIFVPVFSLIFYYWAIRRSIKKSYKSNKVLQSQFKYLFSSKGVDVSFESGSSTTSWNDIYKVVILKDLIAIFISSNQSFIIPKSWFSSSIEIENFENILTNSLPKNKIKTKTFFIF</sequence>
<evidence type="ECO:0000313" key="3">
    <source>
        <dbReference type="EMBL" id="SEJ35658.1"/>
    </source>
</evidence>
<dbReference type="Pfam" id="PF14317">
    <property type="entry name" value="YcxB"/>
    <property type="match status" value="1"/>
</dbReference>
<keyword evidence="1" id="KW-0812">Transmembrane</keyword>
<dbReference type="Proteomes" id="UP000199662">
    <property type="component" value="Unassembled WGS sequence"/>
</dbReference>
<evidence type="ECO:0000256" key="1">
    <source>
        <dbReference type="SAM" id="Phobius"/>
    </source>
</evidence>
<proteinExistence type="predicted"/>
<feature type="domain" description="YcxB-like C-terminal" evidence="2">
    <location>
        <begin position="97"/>
        <end position="150"/>
    </location>
</feature>
<dbReference type="RefSeq" id="WP_091830668.1">
    <property type="nucleotide sequence ID" value="NZ_FNZK01000006.1"/>
</dbReference>
<protein>
    <submittedName>
        <fullName evidence="3">YcxB-like protein</fullName>
    </submittedName>
</protein>
<evidence type="ECO:0000313" key="4">
    <source>
        <dbReference type="Proteomes" id="UP000199662"/>
    </source>
</evidence>
<evidence type="ECO:0000259" key="2">
    <source>
        <dbReference type="Pfam" id="PF14317"/>
    </source>
</evidence>
<accession>A0A1H6Y2W9</accession>
<gene>
    <name evidence="3" type="ORF">SAMN05660742_10690</name>
</gene>
<organism evidence="3 4">
    <name type="scientific">Propionispira arboris</name>
    <dbReference type="NCBI Taxonomy" id="84035"/>
    <lineage>
        <taxon>Bacteria</taxon>
        <taxon>Bacillati</taxon>
        <taxon>Bacillota</taxon>
        <taxon>Negativicutes</taxon>
        <taxon>Selenomonadales</taxon>
        <taxon>Selenomonadaceae</taxon>
        <taxon>Propionispira</taxon>
    </lineage>
</organism>
<dbReference type="InterPro" id="IPR025588">
    <property type="entry name" value="YcxB-like_C"/>
</dbReference>
<name>A0A1H6Y2W9_9FIRM</name>
<keyword evidence="1" id="KW-0472">Membrane</keyword>
<feature type="transmembrane region" description="Helical" evidence="1">
    <location>
        <begin position="20"/>
        <end position="43"/>
    </location>
</feature>
<keyword evidence="1" id="KW-1133">Transmembrane helix</keyword>